<protein>
    <submittedName>
        <fullName evidence="4">DUF1707 domain-containing protein</fullName>
    </submittedName>
</protein>
<feature type="compositionally biased region" description="Pro residues" evidence="1">
    <location>
        <begin position="65"/>
        <end position="78"/>
    </location>
</feature>
<feature type="region of interest" description="Disordered" evidence="1">
    <location>
        <begin position="62"/>
        <end position="88"/>
    </location>
</feature>
<sequence length="147" mass="15580">MTEGASGGRPPLRIGNAERTAAMRALDEHLAQGRLGPEEYGERSAVASAATTADELRALFTDLPAPHPPLPGPEPVLPPTSALPAVPPGGEIGQPRSFADEWGPRILAVAPFVAVALFLLTRNWVFFLLIPAAGALFWGGRDRRGRE</sequence>
<evidence type="ECO:0000256" key="1">
    <source>
        <dbReference type="SAM" id="MobiDB-lite"/>
    </source>
</evidence>
<evidence type="ECO:0000256" key="2">
    <source>
        <dbReference type="SAM" id="Phobius"/>
    </source>
</evidence>
<feature type="transmembrane region" description="Helical" evidence="2">
    <location>
        <begin position="106"/>
        <end position="139"/>
    </location>
</feature>
<dbReference type="EMBL" id="JAGSOV010000012">
    <property type="protein sequence ID" value="MCO1654690.1"/>
    <property type="molecule type" value="Genomic_DNA"/>
</dbReference>
<keyword evidence="2" id="KW-0812">Transmembrane</keyword>
<reference evidence="4" key="1">
    <citation type="submission" date="2021-04" db="EMBL/GenBank/DDBJ databases">
        <title>Pseudonocardia sp. nov., isolated from sandy soil of mangrove forest.</title>
        <authorList>
            <person name="Zan Z."/>
            <person name="Huang R."/>
            <person name="Liu W."/>
        </authorList>
    </citation>
    <scope>NUCLEOTIDE SEQUENCE</scope>
    <source>
        <strain evidence="4">S2-4</strain>
    </source>
</reference>
<evidence type="ECO:0000259" key="3">
    <source>
        <dbReference type="Pfam" id="PF08044"/>
    </source>
</evidence>
<dbReference type="InterPro" id="IPR012551">
    <property type="entry name" value="DUF1707_SHOCT-like"/>
</dbReference>
<evidence type="ECO:0000313" key="4">
    <source>
        <dbReference type="EMBL" id="MCO1654690.1"/>
    </source>
</evidence>
<keyword evidence="2" id="KW-1133">Transmembrane helix</keyword>
<accession>A0ABT0ZVC4</accession>
<dbReference type="RefSeq" id="WP_252436311.1">
    <property type="nucleotide sequence ID" value="NZ_JAGSOV010000012.1"/>
</dbReference>
<evidence type="ECO:0000313" key="5">
    <source>
        <dbReference type="Proteomes" id="UP001165283"/>
    </source>
</evidence>
<dbReference type="Proteomes" id="UP001165283">
    <property type="component" value="Unassembled WGS sequence"/>
</dbReference>
<name>A0ABT0ZVC4_9PSEU</name>
<feature type="domain" description="DUF1707" evidence="3">
    <location>
        <begin position="12"/>
        <end position="64"/>
    </location>
</feature>
<dbReference type="Pfam" id="PF08044">
    <property type="entry name" value="DUF1707"/>
    <property type="match status" value="1"/>
</dbReference>
<organism evidence="4 5">
    <name type="scientific">Pseudonocardia humida</name>
    <dbReference type="NCBI Taxonomy" id="2800819"/>
    <lineage>
        <taxon>Bacteria</taxon>
        <taxon>Bacillati</taxon>
        <taxon>Actinomycetota</taxon>
        <taxon>Actinomycetes</taxon>
        <taxon>Pseudonocardiales</taxon>
        <taxon>Pseudonocardiaceae</taxon>
        <taxon>Pseudonocardia</taxon>
    </lineage>
</organism>
<keyword evidence="5" id="KW-1185">Reference proteome</keyword>
<keyword evidence="2" id="KW-0472">Membrane</keyword>
<gene>
    <name evidence="4" type="ORF">KDL28_06435</name>
</gene>
<comment type="caution">
    <text evidence="4">The sequence shown here is derived from an EMBL/GenBank/DDBJ whole genome shotgun (WGS) entry which is preliminary data.</text>
</comment>
<proteinExistence type="predicted"/>